<reference evidence="1 2" key="1">
    <citation type="journal article" date="2022" name="New Phytol.">
        <title>Ecological generalism drives hyperdiversity of secondary metabolite gene clusters in xylarialean endophytes.</title>
        <authorList>
            <person name="Franco M.E.E."/>
            <person name="Wisecaver J.H."/>
            <person name="Arnold A.E."/>
            <person name="Ju Y.M."/>
            <person name="Slot J.C."/>
            <person name="Ahrendt S."/>
            <person name="Moore L.P."/>
            <person name="Eastman K.E."/>
            <person name="Scott K."/>
            <person name="Konkel Z."/>
            <person name="Mondo S.J."/>
            <person name="Kuo A."/>
            <person name="Hayes R.D."/>
            <person name="Haridas S."/>
            <person name="Andreopoulos B."/>
            <person name="Riley R."/>
            <person name="LaButti K."/>
            <person name="Pangilinan J."/>
            <person name="Lipzen A."/>
            <person name="Amirebrahimi M."/>
            <person name="Yan J."/>
            <person name="Adam C."/>
            <person name="Keymanesh K."/>
            <person name="Ng V."/>
            <person name="Louie K."/>
            <person name="Northen T."/>
            <person name="Drula E."/>
            <person name="Henrissat B."/>
            <person name="Hsieh H.M."/>
            <person name="Youens-Clark K."/>
            <person name="Lutzoni F."/>
            <person name="Miadlikowska J."/>
            <person name="Eastwood D.C."/>
            <person name="Hamelin R.C."/>
            <person name="Grigoriev I.V."/>
            <person name="U'Ren J.M."/>
        </authorList>
    </citation>
    <scope>NUCLEOTIDE SEQUENCE [LARGE SCALE GENOMIC DNA]</scope>
    <source>
        <strain evidence="1 2">CBS 119005</strain>
    </source>
</reference>
<accession>A0ACB9YZ15</accession>
<gene>
    <name evidence="1" type="ORF">F4820DRAFT_346513</name>
</gene>
<keyword evidence="2" id="KW-1185">Reference proteome</keyword>
<name>A0ACB9YZ15_9PEZI</name>
<protein>
    <submittedName>
        <fullName evidence="1">Sphingoid long chain base kinase 4</fullName>
    </submittedName>
</protein>
<keyword evidence="1" id="KW-0418">Kinase</keyword>
<evidence type="ECO:0000313" key="2">
    <source>
        <dbReference type="Proteomes" id="UP001497700"/>
    </source>
</evidence>
<dbReference type="EMBL" id="MU393490">
    <property type="protein sequence ID" value="KAI4864208.1"/>
    <property type="molecule type" value="Genomic_DNA"/>
</dbReference>
<proteinExistence type="predicted"/>
<dbReference type="Proteomes" id="UP001497700">
    <property type="component" value="Unassembled WGS sequence"/>
</dbReference>
<evidence type="ECO:0000313" key="1">
    <source>
        <dbReference type="EMBL" id="KAI4864208.1"/>
    </source>
</evidence>
<keyword evidence="1" id="KW-0808">Transferase</keyword>
<organism evidence="1 2">
    <name type="scientific">Hypoxylon rubiginosum</name>
    <dbReference type="NCBI Taxonomy" id="110542"/>
    <lineage>
        <taxon>Eukaryota</taxon>
        <taxon>Fungi</taxon>
        <taxon>Dikarya</taxon>
        <taxon>Ascomycota</taxon>
        <taxon>Pezizomycotina</taxon>
        <taxon>Sordariomycetes</taxon>
        <taxon>Xylariomycetidae</taxon>
        <taxon>Xylariales</taxon>
        <taxon>Hypoxylaceae</taxon>
        <taxon>Hypoxylon</taxon>
    </lineage>
</organism>
<comment type="caution">
    <text evidence="1">The sequence shown here is derived from an EMBL/GenBank/DDBJ whole genome shotgun (WGS) entry which is preliminary data.</text>
</comment>
<sequence length="523" mass="57340">MAMAEPVPVHVAGSSAPETQSAASNVLLFPRGVSLALAGDSLVVKDRTQARCHRSKLCGISVGDPPAEFSVPFYNVLWTEVTDTGSLTIDYALAISKKHFRICTLTYPLGEQTSEVVKWSNTLLMRAYGPAQRRKRAKVLVNPYSGPGGADKIWEHEVKPLFEAARMSLDVVRTKFSGEAVGICENLDLDSYDVVIPCSGDGLPYECINGLGKRSDARKALRQLAIAHIPCGSGNAMSCNLNGTHRPSIAALAIIKGVRTPFDLMSITQGNTRTLSFLSQSVGIIAECDLGTEHLRWLGAARFHVGLAQRVFSKKLYPCDISMKVEMSEKTDIKAHYKRERTESVYTMRKEKDGEREASLTGESTTTESTITGDGLPPLKFGTINDKVPDDWETASYDRLGNFYCGNMAWMAPDANFFTAACPNDGLMDVVFNDGDISAAKYVELLTSVETGHFFDNPHVTYRKVSAYRFTPRNQEDGYISIDGEHVPFEPFQVEIHQGLGTVLSRNGKYEAAGPLGWEKANV</sequence>